<dbReference type="EMBL" id="BSXS01001011">
    <property type="protein sequence ID" value="GME74753.1"/>
    <property type="molecule type" value="Genomic_DNA"/>
</dbReference>
<keyword evidence="2" id="KW-1185">Reference proteome</keyword>
<proteinExistence type="predicted"/>
<sequence length="541" mass="62404">MSGTYNSVTPRVSLQNKQQHKNFKNPSNWPKSLHDFISRSFDRANKLKLSADEKKGFQEELKNLINKAIDTDKVEVNNWQKQELPTLTPEKPGMELQLFCDIGNESSLPSNTDRPFSTSLGFANGNGKIGKAKSKASKRNVFDEDQESDDDNDEPEALPIVKKRPKTSLFASSLPALKKVKKEKKKDESKPVLLAYNSKASSDAVSSAERLKLRSQRFQKELSIDVDTYTANMEEEEPLNSDKPLIGTCQVLEKKYLRLTSQPNPETVRPLPVLRKTLQLLVDKYLTGASYNYLCDQFKSLRQDLTVQHIKNPFTVLAYEYNCMLAIEFQDLGEFNQCQSQLKTLYETVPSNHVSEYRAYTVLYYIITNNPGDAFALKYSIMKQNFDIANDQFLNDAFVVLEYVVLGDYYQLFAYLRKLKEEVTKESEKIHKADHLNVKKNSDGIHLYHPKKFFFYKLLQPIMNKERIMALGSICKSYRKISWDFLKMQLLLDDDHELFLKEYKLESFLIDGTSFDCHSARPTVEAIKRSRFKKVDIKGQI</sequence>
<reference evidence="1" key="1">
    <citation type="submission" date="2023-04" db="EMBL/GenBank/DDBJ databases">
        <title>Ambrosiozyma monospora NBRC 10751.</title>
        <authorList>
            <person name="Ichikawa N."/>
            <person name="Sato H."/>
            <person name="Tonouchi N."/>
        </authorList>
    </citation>
    <scope>NUCLEOTIDE SEQUENCE</scope>
    <source>
        <strain evidence="1">NBRC 10751</strain>
    </source>
</reference>
<protein>
    <submittedName>
        <fullName evidence="1">Unnamed protein product</fullName>
    </submittedName>
</protein>
<accession>A0ACB5SWI3</accession>
<evidence type="ECO:0000313" key="1">
    <source>
        <dbReference type="EMBL" id="GME74753.1"/>
    </source>
</evidence>
<comment type="caution">
    <text evidence="1">The sequence shown here is derived from an EMBL/GenBank/DDBJ whole genome shotgun (WGS) entry which is preliminary data.</text>
</comment>
<evidence type="ECO:0000313" key="2">
    <source>
        <dbReference type="Proteomes" id="UP001165064"/>
    </source>
</evidence>
<dbReference type="Proteomes" id="UP001165064">
    <property type="component" value="Unassembled WGS sequence"/>
</dbReference>
<name>A0ACB5SWI3_AMBMO</name>
<organism evidence="1 2">
    <name type="scientific">Ambrosiozyma monospora</name>
    <name type="common">Yeast</name>
    <name type="synonym">Endomycopsis monosporus</name>
    <dbReference type="NCBI Taxonomy" id="43982"/>
    <lineage>
        <taxon>Eukaryota</taxon>
        <taxon>Fungi</taxon>
        <taxon>Dikarya</taxon>
        <taxon>Ascomycota</taxon>
        <taxon>Saccharomycotina</taxon>
        <taxon>Pichiomycetes</taxon>
        <taxon>Pichiales</taxon>
        <taxon>Pichiaceae</taxon>
        <taxon>Ambrosiozyma</taxon>
    </lineage>
</organism>
<gene>
    <name evidence="1" type="ORF">Amon02_000188200</name>
</gene>